<accession>A0A848CRB4</accession>
<reference evidence="1 2" key="1">
    <citation type="submission" date="2020-04" db="EMBL/GenBank/DDBJ databases">
        <authorList>
            <person name="Hitch T.C.A."/>
            <person name="Wylensek D."/>
            <person name="Clavel T."/>
        </authorList>
    </citation>
    <scope>NUCLEOTIDE SEQUENCE [LARGE SCALE GENOMIC DNA]</scope>
    <source>
        <strain evidence="1 2">WB01_D5_05</strain>
    </source>
</reference>
<dbReference type="Gene3D" id="3.10.450.40">
    <property type="match status" value="1"/>
</dbReference>
<dbReference type="EMBL" id="JABAGO010000038">
    <property type="protein sequence ID" value="NME99994.1"/>
    <property type="molecule type" value="Genomic_DNA"/>
</dbReference>
<evidence type="ECO:0000313" key="1">
    <source>
        <dbReference type="EMBL" id="NME99994.1"/>
    </source>
</evidence>
<dbReference type="InterPro" id="IPR020288">
    <property type="entry name" value="Sheath_initiator"/>
</dbReference>
<dbReference type="RefSeq" id="WP_168975871.1">
    <property type="nucleotide sequence ID" value="NZ_JABAGO010000038.1"/>
</dbReference>
<dbReference type="AlphaFoldDB" id="A0A848CRB4"/>
<proteinExistence type="predicted"/>
<dbReference type="SUPFAM" id="SSF160719">
    <property type="entry name" value="gpW/gp25-like"/>
    <property type="match status" value="1"/>
</dbReference>
<comment type="caution">
    <text evidence="1">The sequence shown here is derived from an EMBL/GenBank/DDBJ whole genome shotgun (WGS) entry which is preliminary data.</text>
</comment>
<protein>
    <submittedName>
        <fullName evidence="1">DUF2634 domain-containing protein</fullName>
    </submittedName>
</protein>
<dbReference type="Pfam" id="PF10934">
    <property type="entry name" value="Sheath_initiator"/>
    <property type="match status" value="1"/>
</dbReference>
<dbReference type="Proteomes" id="UP000561326">
    <property type="component" value="Unassembled WGS sequence"/>
</dbReference>
<organism evidence="1 2">
    <name type="scientific">Aneurinibacillus aneurinilyticus</name>
    <name type="common">Bacillus aneurinolyticus</name>
    <dbReference type="NCBI Taxonomy" id="1391"/>
    <lineage>
        <taxon>Bacteria</taxon>
        <taxon>Bacillati</taxon>
        <taxon>Bacillota</taxon>
        <taxon>Bacilli</taxon>
        <taxon>Bacillales</taxon>
        <taxon>Paenibacillaceae</taxon>
        <taxon>Aneurinibacillus group</taxon>
        <taxon>Aneurinibacillus</taxon>
    </lineage>
</organism>
<sequence>MALSPIEPITDDVEFGELTEEDVAPIPTRTYALNIETGEIGGIIDEESAIRQFIRKAILTARFRFLIYDDEYGCELEDLIGQDVPFELLQSEVPRVITDALIYDDRVDDVTNFDIKRESDKLYIAFTVVLTEGNEINEEVVV</sequence>
<gene>
    <name evidence="1" type="ORF">HF838_17320</name>
</gene>
<evidence type="ECO:0000313" key="2">
    <source>
        <dbReference type="Proteomes" id="UP000561326"/>
    </source>
</evidence>
<name>A0A848CRB4_ANEAE</name>